<dbReference type="GeneID" id="25394124"/>
<evidence type="ECO:0000313" key="9">
    <source>
        <dbReference type="Proteomes" id="UP000002457"/>
    </source>
</evidence>
<dbReference type="SMART" id="SM00091">
    <property type="entry name" value="PAS"/>
    <property type="match status" value="2"/>
</dbReference>
<keyword evidence="5 8" id="KW-0418">Kinase</keyword>
<dbReference type="PRINTS" id="PR00344">
    <property type="entry name" value="BCTRLSENSOR"/>
</dbReference>
<gene>
    <name evidence="8" type="ordered locus">Mpal_0994</name>
</gene>
<keyword evidence="3" id="KW-0597">Phosphoprotein</keyword>
<dbReference type="RefSeq" id="WP_012617664.1">
    <property type="nucleotide sequence ID" value="NC_011832.1"/>
</dbReference>
<dbReference type="PANTHER" id="PTHR43304">
    <property type="entry name" value="PHYTOCHROME-LIKE PROTEIN CPH1"/>
    <property type="match status" value="1"/>
</dbReference>
<feature type="domain" description="PAC" evidence="7">
    <location>
        <begin position="348"/>
        <end position="400"/>
    </location>
</feature>
<dbReference type="PANTHER" id="PTHR43304:SF1">
    <property type="entry name" value="PAC DOMAIN-CONTAINING PROTEIN"/>
    <property type="match status" value="1"/>
</dbReference>
<dbReference type="GO" id="GO:0000155">
    <property type="term" value="F:phosphorelay sensor kinase activity"/>
    <property type="evidence" value="ECO:0007669"/>
    <property type="project" value="InterPro"/>
</dbReference>
<evidence type="ECO:0000256" key="3">
    <source>
        <dbReference type="ARBA" id="ARBA00022553"/>
    </source>
</evidence>
<dbReference type="Gene3D" id="3.40.30.10">
    <property type="entry name" value="Glutaredoxin"/>
    <property type="match status" value="1"/>
</dbReference>
<evidence type="ECO:0000259" key="6">
    <source>
        <dbReference type="PROSITE" id="PS50109"/>
    </source>
</evidence>
<keyword evidence="9" id="KW-1185">Reference proteome</keyword>
<dbReference type="SUPFAM" id="SSF47384">
    <property type="entry name" value="Homodimeric domain of signal transducing histidine kinase"/>
    <property type="match status" value="1"/>
</dbReference>
<dbReference type="InterPro" id="IPR001610">
    <property type="entry name" value="PAC"/>
</dbReference>
<evidence type="ECO:0000313" key="8">
    <source>
        <dbReference type="EMBL" id="ACL16345.1"/>
    </source>
</evidence>
<dbReference type="GO" id="GO:0048511">
    <property type="term" value="P:rhythmic process"/>
    <property type="evidence" value="ECO:0007669"/>
    <property type="project" value="InterPro"/>
</dbReference>
<dbReference type="PROSITE" id="PS50113">
    <property type="entry name" value="PAC"/>
    <property type="match status" value="1"/>
</dbReference>
<protein>
    <recommendedName>
        <fullName evidence="2">histidine kinase</fullName>
        <ecNumber evidence="2">2.7.13.3</ecNumber>
    </recommendedName>
</protein>
<dbReference type="InterPro" id="IPR011649">
    <property type="entry name" value="KaiB_domain"/>
</dbReference>
<dbReference type="Pfam" id="PF00989">
    <property type="entry name" value="PAS"/>
    <property type="match status" value="1"/>
</dbReference>
<dbReference type="SMART" id="SM01248">
    <property type="entry name" value="KaiB"/>
    <property type="match status" value="1"/>
</dbReference>
<dbReference type="eggNOG" id="arCOG07612">
    <property type="taxonomic scope" value="Archaea"/>
</dbReference>
<dbReference type="InterPro" id="IPR036097">
    <property type="entry name" value="HisK_dim/P_sf"/>
</dbReference>
<dbReference type="SUPFAM" id="SSF55785">
    <property type="entry name" value="PYP-like sensor domain (PAS domain)"/>
    <property type="match status" value="2"/>
</dbReference>
<dbReference type="InterPro" id="IPR035965">
    <property type="entry name" value="PAS-like_dom_sf"/>
</dbReference>
<dbReference type="EC" id="2.7.13.3" evidence="2"/>
<dbReference type="CDD" id="cd02978">
    <property type="entry name" value="KaiB_like"/>
    <property type="match status" value="1"/>
</dbReference>
<dbReference type="SUPFAM" id="SSF52833">
    <property type="entry name" value="Thioredoxin-like"/>
    <property type="match status" value="1"/>
</dbReference>
<dbReference type="Gene3D" id="3.30.450.20">
    <property type="entry name" value="PAS domain"/>
    <property type="match status" value="2"/>
</dbReference>
<dbReference type="SUPFAM" id="SSF55874">
    <property type="entry name" value="ATPase domain of HSP90 chaperone/DNA topoisomerase II/histidine kinase"/>
    <property type="match status" value="1"/>
</dbReference>
<keyword evidence="4" id="KW-0808">Transferase</keyword>
<dbReference type="HOGENOM" id="CLU_000445_114_71_2"/>
<dbReference type="InterPro" id="IPR000700">
    <property type="entry name" value="PAS-assoc_C"/>
</dbReference>
<dbReference type="CDD" id="cd00130">
    <property type="entry name" value="PAS"/>
    <property type="match status" value="2"/>
</dbReference>
<dbReference type="InterPro" id="IPR052162">
    <property type="entry name" value="Sensor_kinase/Photoreceptor"/>
</dbReference>
<dbReference type="STRING" id="521011.Mpal_0994"/>
<proteinExistence type="predicted"/>
<dbReference type="Pfam" id="PF13426">
    <property type="entry name" value="PAS_9"/>
    <property type="match status" value="1"/>
</dbReference>
<dbReference type="Pfam" id="PF00512">
    <property type="entry name" value="HisKA"/>
    <property type="match status" value="1"/>
</dbReference>
<comment type="catalytic activity">
    <reaction evidence="1">
        <text>ATP + protein L-histidine = ADP + protein N-phospho-L-histidine.</text>
        <dbReference type="EC" id="2.7.13.3"/>
    </reaction>
</comment>
<dbReference type="Pfam" id="PF07689">
    <property type="entry name" value="KaiB"/>
    <property type="match status" value="1"/>
</dbReference>
<dbReference type="Pfam" id="PF02518">
    <property type="entry name" value="HATPase_c"/>
    <property type="match status" value="1"/>
</dbReference>
<dbReference type="Proteomes" id="UP000002457">
    <property type="component" value="Chromosome"/>
</dbReference>
<evidence type="ECO:0000256" key="4">
    <source>
        <dbReference type="ARBA" id="ARBA00022679"/>
    </source>
</evidence>
<dbReference type="PROSITE" id="PS50109">
    <property type="entry name" value="HIS_KIN"/>
    <property type="match status" value="1"/>
</dbReference>
<dbReference type="SMART" id="SM00387">
    <property type="entry name" value="HATPase_c"/>
    <property type="match status" value="1"/>
</dbReference>
<organism evidence="8 9">
    <name type="scientific">Methanosphaerula palustris (strain ATCC BAA-1556 / DSM 19958 / E1-9c)</name>
    <dbReference type="NCBI Taxonomy" id="521011"/>
    <lineage>
        <taxon>Archaea</taxon>
        <taxon>Methanobacteriati</taxon>
        <taxon>Methanobacteriota</taxon>
        <taxon>Stenosarchaea group</taxon>
        <taxon>Methanomicrobia</taxon>
        <taxon>Methanomicrobiales</taxon>
        <taxon>Methanoregulaceae</taxon>
        <taxon>Methanosphaerula</taxon>
    </lineage>
</organism>
<dbReference type="CDD" id="cd00082">
    <property type="entry name" value="HisKA"/>
    <property type="match status" value="1"/>
</dbReference>
<dbReference type="eggNOG" id="arCOG06712">
    <property type="taxonomic scope" value="Archaea"/>
</dbReference>
<name>B8GGU0_METPE</name>
<dbReference type="AlphaFoldDB" id="B8GGU0"/>
<dbReference type="eggNOG" id="arCOG02358">
    <property type="taxonomic scope" value="Archaea"/>
</dbReference>
<feature type="domain" description="Histidine kinase" evidence="6">
    <location>
        <begin position="418"/>
        <end position="632"/>
    </location>
</feature>
<dbReference type="InterPro" id="IPR003594">
    <property type="entry name" value="HATPase_dom"/>
</dbReference>
<dbReference type="InterPro" id="IPR003661">
    <property type="entry name" value="HisK_dim/P_dom"/>
</dbReference>
<dbReference type="InterPro" id="IPR036249">
    <property type="entry name" value="Thioredoxin-like_sf"/>
</dbReference>
<dbReference type="InterPro" id="IPR004358">
    <property type="entry name" value="Sig_transdc_His_kin-like_C"/>
</dbReference>
<evidence type="ECO:0000256" key="2">
    <source>
        <dbReference type="ARBA" id="ARBA00012438"/>
    </source>
</evidence>
<dbReference type="Gene3D" id="3.30.565.10">
    <property type="entry name" value="Histidine kinase-like ATPase, C-terminal domain"/>
    <property type="match status" value="1"/>
</dbReference>
<evidence type="ECO:0000256" key="1">
    <source>
        <dbReference type="ARBA" id="ARBA00000085"/>
    </source>
</evidence>
<reference evidence="8 9" key="1">
    <citation type="journal article" date="2015" name="Genome Announc.">
        <title>Complete Genome Sequence of Methanosphaerula palustris E1-9CT, a Hydrogenotrophic Methanogen Isolated from a Minerotrophic Fen Peatland.</title>
        <authorList>
            <person name="Cadillo-Quiroz H."/>
            <person name="Browne P."/>
            <person name="Kyrpides N."/>
            <person name="Woyke T."/>
            <person name="Goodwin L."/>
            <person name="Detter C."/>
            <person name="Yavitt J.B."/>
            <person name="Zinder S.H."/>
        </authorList>
    </citation>
    <scope>NUCLEOTIDE SEQUENCE [LARGE SCALE GENOMIC DNA]</scope>
    <source>
        <strain evidence="9">ATCC BAA-1556 / DSM 19958 / E1-9c</strain>
    </source>
</reference>
<dbReference type="SMART" id="SM00388">
    <property type="entry name" value="HisKA"/>
    <property type="match status" value="1"/>
</dbReference>
<dbReference type="NCBIfam" id="TIGR00229">
    <property type="entry name" value="sensory_box"/>
    <property type="match status" value="2"/>
</dbReference>
<evidence type="ECO:0000256" key="5">
    <source>
        <dbReference type="ARBA" id="ARBA00022777"/>
    </source>
</evidence>
<dbReference type="FunFam" id="3.30.565.10:FF:000006">
    <property type="entry name" value="Sensor histidine kinase WalK"/>
    <property type="match status" value="1"/>
</dbReference>
<dbReference type="OrthoDB" id="117446at2157"/>
<dbReference type="InterPro" id="IPR013767">
    <property type="entry name" value="PAS_fold"/>
</dbReference>
<dbReference type="GO" id="GO:0006355">
    <property type="term" value="P:regulation of DNA-templated transcription"/>
    <property type="evidence" value="ECO:0007669"/>
    <property type="project" value="InterPro"/>
</dbReference>
<evidence type="ECO:0000259" key="7">
    <source>
        <dbReference type="PROSITE" id="PS50113"/>
    </source>
</evidence>
<accession>B8GGU0</accession>
<dbReference type="InterPro" id="IPR000014">
    <property type="entry name" value="PAS"/>
</dbReference>
<dbReference type="SMART" id="SM00086">
    <property type="entry name" value="PAC"/>
    <property type="match status" value="2"/>
</dbReference>
<sequence>MAPGIEMYLLRLYVAGETQESARAIQNLVRICETYLVGRYDLEVIDISRHPSLSRDEQIVVTPTLIRKGPAPERRLIGDLSDTRVVLRGLGLPEGGLQNEPNDSGSSANPQVIKLCERLRETGVDRMDIWTGQVDGIVVPTSDEDRLFINPGGASPYWTFVETMNEGAVVIDRAGTILYCNRRFAAIIEARMEMISGSFFDSWVCSHDHLLFEALSVAGADRQSSGDLQMVNTRGRLVPVHLSLSPFTGGGVSEISIVVTDLTTRKHNCALLRSEHLAHSILEQAADPIVVINAEKVIIRANTAAVEMAGTNPLLAQFDSVFPLFQVIGDEEIPFSPSRISSAGKQLQGMEVLFRRTDRSLFSLLISAAPIIGEFGESPGCVAVMTDITAQKQVEGELRRTLDDLAHSNQDLQQFAYIASHDLQEPLRMVASYLQLLERKYRDRLDSDAQEFIGFAVEGANRMQQQINDLLAYSRVTSRGQPLKPVSAEEALASALSHLALKIEETGATVTHDPLPMVRADLPQLVQVFSNLLDNALTFLRPQVAPVIHLSVEDQAGWVVFSLHDNGIGIDPEFYQRIFQMFQRLHSRAEYPGTGIGLAICQRIIERHHGRIWVTSVPGSGSTFSFTIPGVNGHLHGPDR</sequence>
<dbReference type="KEGG" id="mpl:Mpal_0994"/>
<dbReference type="EMBL" id="CP001338">
    <property type="protein sequence ID" value="ACL16345.1"/>
    <property type="molecule type" value="Genomic_DNA"/>
</dbReference>
<dbReference type="InterPro" id="IPR005467">
    <property type="entry name" value="His_kinase_dom"/>
</dbReference>
<dbReference type="InterPro" id="IPR036890">
    <property type="entry name" value="HATPase_C_sf"/>
</dbReference>
<dbReference type="Gene3D" id="1.10.287.130">
    <property type="match status" value="1"/>
</dbReference>